<dbReference type="Pfam" id="PF01215">
    <property type="entry name" value="COX5B"/>
    <property type="match status" value="1"/>
</dbReference>
<dbReference type="Gene3D" id="2.60.11.10">
    <property type="entry name" value="Cytochrome c oxidase, subunit Vb"/>
    <property type="match status" value="1"/>
</dbReference>
<dbReference type="KEGG" id="cten:18248472"/>
<evidence type="ECO:0000256" key="1">
    <source>
        <dbReference type="ARBA" id="ARBA00022723"/>
    </source>
</evidence>
<dbReference type="Proteomes" id="UP000000707">
    <property type="component" value="Unassembled WGS sequence"/>
</dbReference>
<dbReference type="HOGENOM" id="CLU_091071_2_0_1"/>
<dbReference type="STRING" id="590646.G3BC45"/>
<dbReference type="PANTHER" id="PTHR10122:SF0">
    <property type="entry name" value="CYTOCHROME C OXIDASE SUBUNIT 5B, ISOFORM A-RELATED"/>
    <property type="match status" value="1"/>
</dbReference>
<dbReference type="EMBL" id="GL996528">
    <property type="protein sequence ID" value="EGV60783.1"/>
    <property type="molecule type" value="Genomic_DNA"/>
</dbReference>
<evidence type="ECO:0000256" key="3">
    <source>
        <dbReference type="PIRSR" id="PIRSR602124-2"/>
    </source>
</evidence>
<dbReference type="AlphaFoldDB" id="G3BC45"/>
<dbReference type="PROSITE" id="PS51359">
    <property type="entry name" value="COX5B_2"/>
    <property type="match status" value="1"/>
</dbReference>
<dbReference type="GeneID" id="18248472"/>
<dbReference type="InterPro" id="IPR036972">
    <property type="entry name" value="Cyt_c_oxidase_su5b_sf"/>
</dbReference>
<dbReference type="OrthoDB" id="10249250at2759"/>
<evidence type="ECO:0000256" key="2">
    <source>
        <dbReference type="ARBA" id="ARBA00022833"/>
    </source>
</evidence>
<protein>
    <submittedName>
        <fullName evidence="4">Cytochrome c oxidase polypeptide IV mitochondrial</fullName>
    </submittedName>
</protein>
<dbReference type="EMBL" id="GL996528">
    <property type="protein sequence ID" value="EGV60782.1"/>
    <property type="molecule type" value="Genomic_DNA"/>
</dbReference>
<dbReference type="InterPro" id="IPR002124">
    <property type="entry name" value="Cyt_c_oxidase_su5b"/>
</dbReference>
<dbReference type="SUPFAM" id="SSF57802">
    <property type="entry name" value="Rubredoxin-like"/>
    <property type="match status" value="1"/>
</dbReference>
<evidence type="ECO:0000313" key="4">
    <source>
        <dbReference type="EMBL" id="EGV60782.1"/>
    </source>
</evidence>
<sequence>MFSRAIKQSFASLPRARTLTSSARVFSAPVKTNTPTAKTLADVTGPDSSLIGPGATPGTIPTDWDQSTGAERFELLGKMEGVDVFDMENPIFEGSGTMQDPYLVPTYVGYRYVGCMGKKGEEHKPYWLKVTADEPARCWHSGVVFLAKYVGSPEHAHH</sequence>
<accession>G3BC45</accession>
<feature type="binding site" evidence="3">
    <location>
        <position position="123"/>
    </location>
    <ligand>
        <name>Zn(2+)</name>
        <dbReference type="ChEBI" id="CHEBI:29105"/>
    </ligand>
</feature>
<keyword evidence="2 3" id="KW-0862">Zinc</keyword>
<name>G3BC45_CANTC</name>
<dbReference type="eggNOG" id="KOG3352">
    <property type="taxonomic scope" value="Eukaryota"/>
</dbReference>
<dbReference type="GO" id="GO:0006123">
    <property type="term" value="P:mitochondrial electron transport, cytochrome c to oxygen"/>
    <property type="evidence" value="ECO:0007669"/>
    <property type="project" value="InterPro"/>
</dbReference>
<evidence type="ECO:0000313" key="5">
    <source>
        <dbReference type="Proteomes" id="UP000000707"/>
    </source>
</evidence>
<reference evidence="4 5" key="1">
    <citation type="journal article" date="2011" name="Proc. Natl. Acad. Sci. U.S.A.">
        <title>Comparative genomics of xylose-fermenting fungi for enhanced biofuel production.</title>
        <authorList>
            <person name="Wohlbach D.J."/>
            <person name="Kuo A."/>
            <person name="Sato T.K."/>
            <person name="Potts K.M."/>
            <person name="Salamov A.A."/>
            <person name="LaButti K.M."/>
            <person name="Sun H."/>
            <person name="Clum A."/>
            <person name="Pangilinan J.L."/>
            <person name="Lindquist E.A."/>
            <person name="Lucas S."/>
            <person name="Lapidus A."/>
            <person name="Jin M."/>
            <person name="Gunawan C."/>
            <person name="Balan V."/>
            <person name="Dale B.E."/>
            <person name="Jeffries T.W."/>
            <person name="Zinkel R."/>
            <person name="Barry K.W."/>
            <person name="Grigoriev I.V."/>
            <person name="Gasch A.P."/>
        </authorList>
    </citation>
    <scope>NUCLEOTIDE SEQUENCE [LARGE SCALE GENOMIC DNA]</scope>
    <source>
        <strain evidence="4">ATCC 10573</strain>
        <strain evidence="5">ATCC 10573 / BCRC 21748 / CBS 615 / JCM 9827 / NBRC 10315 / NRRL Y-1498 / VKM Y-70</strain>
    </source>
</reference>
<dbReference type="GO" id="GO:0045277">
    <property type="term" value="C:respiratory chain complex IV"/>
    <property type="evidence" value="ECO:0007669"/>
    <property type="project" value="InterPro"/>
</dbReference>
<feature type="binding site" evidence="3">
    <location>
        <position position="115"/>
    </location>
    <ligand>
        <name>Zn(2+)</name>
        <dbReference type="ChEBI" id="CHEBI:29105"/>
    </ligand>
</feature>
<organism evidence="5">
    <name type="scientific">Candida tenuis (strain ATCC 10573 / BCRC 21748 / CBS 615 / JCM 9827 / NBRC 10315 / NRRL Y-1498 / VKM Y-70)</name>
    <name type="common">Yeast</name>
    <name type="synonym">Yamadazyma tenuis</name>
    <dbReference type="NCBI Taxonomy" id="590646"/>
    <lineage>
        <taxon>Eukaryota</taxon>
        <taxon>Fungi</taxon>
        <taxon>Dikarya</taxon>
        <taxon>Ascomycota</taxon>
        <taxon>Saccharomycotina</taxon>
        <taxon>Pichiomycetes</taxon>
        <taxon>Debaryomycetaceae</taxon>
        <taxon>Yamadazyma</taxon>
    </lineage>
</organism>
<proteinExistence type="predicted"/>
<dbReference type="GO" id="GO:0005740">
    <property type="term" value="C:mitochondrial envelope"/>
    <property type="evidence" value="ECO:0007669"/>
    <property type="project" value="InterPro"/>
</dbReference>
<dbReference type="PANTHER" id="PTHR10122">
    <property type="entry name" value="CYTOCHROME C OXIDASE SUBUNIT 5B, MITOCHONDRIAL"/>
    <property type="match status" value="1"/>
</dbReference>
<keyword evidence="1 3" id="KW-0479">Metal-binding</keyword>
<feature type="binding site" evidence="3">
    <location>
        <position position="138"/>
    </location>
    <ligand>
        <name>Zn(2+)</name>
        <dbReference type="ChEBI" id="CHEBI:29105"/>
    </ligand>
</feature>
<dbReference type="GO" id="GO:0046872">
    <property type="term" value="F:metal ion binding"/>
    <property type="evidence" value="ECO:0007669"/>
    <property type="project" value="UniProtKB-KW"/>
</dbReference>
<gene>
    <name evidence="4" type="ORF">CANTEDRAFT_116847</name>
</gene>
<keyword evidence="5" id="KW-1185">Reference proteome</keyword>
<dbReference type="CDD" id="cd00924">
    <property type="entry name" value="Cyt_c_Oxidase_Vb"/>
    <property type="match status" value="1"/>
</dbReference>